<keyword evidence="3" id="KW-1185">Reference proteome</keyword>
<dbReference type="Proteomes" id="UP000612746">
    <property type="component" value="Unassembled WGS sequence"/>
</dbReference>
<feature type="compositionally biased region" description="Basic and acidic residues" evidence="1">
    <location>
        <begin position="18"/>
        <end position="50"/>
    </location>
</feature>
<organism evidence="2 3">
    <name type="scientific">Umbelopsis vinacea</name>
    <dbReference type="NCBI Taxonomy" id="44442"/>
    <lineage>
        <taxon>Eukaryota</taxon>
        <taxon>Fungi</taxon>
        <taxon>Fungi incertae sedis</taxon>
        <taxon>Mucoromycota</taxon>
        <taxon>Mucoromycotina</taxon>
        <taxon>Umbelopsidomycetes</taxon>
        <taxon>Umbelopsidales</taxon>
        <taxon>Umbelopsidaceae</taxon>
        <taxon>Umbelopsis</taxon>
    </lineage>
</organism>
<protein>
    <submittedName>
        <fullName evidence="2">Uncharacterized protein</fullName>
    </submittedName>
</protein>
<comment type="caution">
    <text evidence="2">The sequence shown here is derived from an EMBL/GenBank/DDBJ whole genome shotgun (WGS) entry which is preliminary data.</text>
</comment>
<proteinExistence type="predicted"/>
<feature type="compositionally biased region" description="Basic and acidic residues" evidence="1">
    <location>
        <begin position="1"/>
        <end position="10"/>
    </location>
</feature>
<name>A0A8H7UQM7_9FUNG</name>
<dbReference type="EMBL" id="JAEPRA010000003">
    <property type="protein sequence ID" value="KAG2187389.1"/>
    <property type="molecule type" value="Genomic_DNA"/>
</dbReference>
<feature type="region of interest" description="Disordered" evidence="1">
    <location>
        <begin position="1"/>
        <end position="60"/>
    </location>
</feature>
<dbReference type="AlphaFoldDB" id="A0A8H7UQM7"/>
<gene>
    <name evidence="2" type="ORF">INT44_005075</name>
</gene>
<evidence type="ECO:0000256" key="1">
    <source>
        <dbReference type="SAM" id="MobiDB-lite"/>
    </source>
</evidence>
<accession>A0A8H7UQM7</accession>
<reference evidence="2" key="1">
    <citation type="submission" date="2020-12" db="EMBL/GenBank/DDBJ databases">
        <title>Metabolic potential, ecology and presence of endohyphal bacteria is reflected in genomic diversity of Mucoromycotina.</title>
        <authorList>
            <person name="Muszewska A."/>
            <person name="Okrasinska A."/>
            <person name="Steczkiewicz K."/>
            <person name="Drgas O."/>
            <person name="Orlowska M."/>
            <person name="Perlinska-Lenart U."/>
            <person name="Aleksandrzak-Piekarczyk T."/>
            <person name="Szatraj K."/>
            <person name="Zielenkiewicz U."/>
            <person name="Pilsyk S."/>
            <person name="Malc E."/>
            <person name="Mieczkowski P."/>
            <person name="Kruszewska J.S."/>
            <person name="Biernat P."/>
            <person name="Pawlowska J."/>
        </authorList>
    </citation>
    <scope>NUCLEOTIDE SEQUENCE</scope>
    <source>
        <strain evidence="2">WA0000051536</strain>
    </source>
</reference>
<sequence>MPRSKSDTEAPRVGIADPKLDIRNTKSDVEDPRIANEKEREKGLGDEVRGGSDVGQNLAPDIITQSMGMRAELGSKKQK</sequence>
<evidence type="ECO:0000313" key="3">
    <source>
        <dbReference type="Proteomes" id="UP000612746"/>
    </source>
</evidence>
<evidence type="ECO:0000313" key="2">
    <source>
        <dbReference type="EMBL" id="KAG2187389.1"/>
    </source>
</evidence>
<dbReference type="OrthoDB" id="2352398at2759"/>